<evidence type="ECO:0000313" key="1">
    <source>
        <dbReference type="EMBL" id="GAI75017.1"/>
    </source>
</evidence>
<proteinExistence type="predicted"/>
<organism evidence="1">
    <name type="scientific">marine sediment metagenome</name>
    <dbReference type="NCBI Taxonomy" id="412755"/>
    <lineage>
        <taxon>unclassified sequences</taxon>
        <taxon>metagenomes</taxon>
        <taxon>ecological metagenomes</taxon>
    </lineage>
</organism>
<reference evidence="1" key="1">
    <citation type="journal article" date="2014" name="Front. Microbiol.">
        <title>High frequency of phylogenetically diverse reductive dehalogenase-homologous genes in deep subseafloor sedimentary metagenomes.</title>
        <authorList>
            <person name="Kawai M."/>
            <person name="Futagami T."/>
            <person name="Toyoda A."/>
            <person name="Takaki Y."/>
            <person name="Nishi S."/>
            <person name="Hori S."/>
            <person name="Arai W."/>
            <person name="Tsubouchi T."/>
            <person name="Morono Y."/>
            <person name="Uchiyama I."/>
            <person name="Ito T."/>
            <person name="Fujiyama A."/>
            <person name="Inagaki F."/>
            <person name="Takami H."/>
        </authorList>
    </citation>
    <scope>NUCLEOTIDE SEQUENCE</scope>
    <source>
        <strain evidence="1">Expedition CK06-06</strain>
    </source>
</reference>
<accession>X1R2R6</accession>
<feature type="non-terminal residue" evidence="1">
    <location>
        <position position="1"/>
    </location>
</feature>
<protein>
    <recommendedName>
        <fullName evidence="2">Valyl-tRNA synthetase tRNA-binding arm domain-containing protein</fullName>
    </recommendedName>
</protein>
<dbReference type="EMBL" id="BARW01007693">
    <property type="protein sequence ID" value="GAI75017.1"/>
    <property type="molecule type" value="Genomic_DNA"/>
</dbReference>
<sequence length="63" mass="6901">AVGLDFKEVPAELLEADKKRSELRLKLAQAGARKAPEDEIAKLQADLEIAEATFQNMKASYGL</sequence>
<evidence type="ECO:0008006" key="2">
    <source>
        <dbReference type="Google" id="ProtNLM"/>
    </source>
</evidence>
<dbReference type="AlphaFoldDB" id="X1R2R6"/>
<comment type="caution">
    <text evidence="1">The sequence shown here is derived from an EMBL/GenBank/DDBJ whole genome shotgun (WGS) entry which is preliminary data.</text>
</comment>
<gene>
    <name evidence="1" type="ORF">S12H4_15949</name>
</gene>
<name>X1R2R6_9ZZZZ</name>